<dbReference type="PANTHER" id="PTHR46429:SF1">
    <property type="entry name" value="23S RRNA (GUANOSINE-2'-O-)-METHYLTRANSFERASE RLMB"/>
    <property type="match status" value="1"/>
</dbReference>
<dbReference type="SMART" id="SM00967">
    <property type="entry name" value="SpoU_sub_bind"/>
    <property type="match status" value="1"/>
</dbReference>
<reference evidence="8 9" key="1">
    <citation type="submission" date="2019-03" db="EMBL/GenBank/DDBJ databases">
        <title>Genomic Encyclopedia of Type Strains, Phase IV (KMG-IV): sequencing the most valuable type-strain genomes for metagenomic binning, comparative biology and taxonomic classification.</title>
        <authorList>
            <person name="Goeker M."/>
        </authorList>
    </citation>
    <scope>NUCLEOTIDE SEQUENCE [LARGE SCALE GENOMIC DNA]</scope>
    <source>
        <strain evidence="8 9">DSM 23344</strain>
    </source>
</reference>
<evidence type="ECO:0000256" key="3">
    <source>
        <dbReference type="ARBA" id="ARBA00022603"/>
    </source>
</evidence>
<feature type="binding site" evidence="6">
    <location>
        <position position="233"/>
    </location>
    <ligand>
        <name>S-adenosyl-L-methionine</name>
        <dbReference type="ChEBI" id="CHEBI:59789"/>
    </ligand>
</feature>
<keyword evidence="3 6" id="KW-0489">Methyltransferase</keyword>
<keyword evidence="2 6" id="KW-0698">rRNA processing</keyword>
<evidence type="ECO:0000256" key="6">
    <source>
        <dbReference type="HAMAP-Rule" id="MF_01887"/>
    </source>
</evidence>
<keyword evidence="5 6" id="KW-0949">S-adenosyl-L-methionine</keyword>
<comment type="function">
    <text evidence="6">Specifically methylates the ribose of guanosine 2251 in 23S rRNA.</text>
</comment>
<evidence type="ECO:0000256" key="2">
    <source>
        <dbReference type="ARBA" id="ARBA00022552"/>
    </source>
</evidence>
<dbReference type="Gene3D" id="3.30.1330.30">
    <property type="match status" value="1"/>
</dbReference>
<dbReference type="InterPro" id="IPR029064">
    <property type="entry name" value="Ribosomal_eL30-like_sf"/>
</dbReference>
<protein>
    <recommendedName>
        <fullName evidence="6">23S rRNA (guanosine-2'-O-)-methyltransferase RlmB</fullName>
        <ecNumber evidence="6">2.1.1.185</ecNumber>
    </recommendedName>
    <alternativeName>
        <fullName evidence="6">23S rRNA (guanosine2251 2'-O)-methyltransferase</fullName>
    </alternativeName>
    <alternativeName>
        <fullName evidence="6">23S rRNA Gm2251 2'-O-methyltransferase</fullName>
    </alternativeName>
</protein>
<evidence type="ECO:0000256" key="5">
    <source>
        <dbReference type="ARBA" id="ARBA00022691"/>
    </source>
</evidence>
<dbReference type="HAMAP" id="MF_01887">
    <property type="entry name" value="23SrRNA_methyltr_B"/>
    <property type="match status" value="1"/>
</dbReference>
<dbReference type="Proteomes" id="UP000294980">
    <property type="component" value="Unassembled WGS sequence"/>
</dbReference>
<dbReference type="SUPFAM" id="SSF55315">
    <property type="entry name" value="L30e-like"/>
    <property type="match status" value="1"/>
</dbReference>
<dbReference type="InterPro" id="IPR001537">
    <property type="entry name" value="SpoU_MeTrfase"/>
</dbReference>
<keyword evidence="9" id="KW-1185">Reference proteome</keyword>
<organism evidence="8 9">
    <name type="scientific">Chromatocurvus halotolerans</name>
    <dbReference type="NCBI Taxonomy" id="1132028"/>
    <lineage>
        <taxon>Bacteria</taxon>
        <taxon>Pseudomonadati</taxon>
        <taxon>Pseudomonadota</taxon>
        <taxon>Gammaproteobacteria</taxon>
        <taxon>Cellvibrionales</taxon>
        <taxon>Halieaceae</taxon>
        <taxon>Chromatocurvus</taxon>
    </lineage>
</organism>
<dbReference type="EC" id="2.1.1.185" evidence="6"/>
<proteinExistence type="inferred from homology"/>
<dbReference type="NCBIfam" id="TIGR00186">
    <property type="entry name" value="rRNA_methyl_3"/>
    <property type="match status" value="1"/>
</dbReference>
<keyword evidence="1 6" id="KW-0963">Cytoplasm</keyword>
<comment type="subcellular location">
    <subcellularLocation>
        <location evidence="6">Cytoplasm</location>
    </subcellularLocation>
</comment>
<evidence type="ECO:0000313" key="8">
    <source>
        <dbReference type="EMBL" id="TCO74719.1"/>
    </source>
</evidence>
<evidence type="ECO:0000259" key="7">
    <source>
        <dbReference type="SMART" id="SM00967"/>
    </source>
</evidence>
<keyword evidence="4 6" id="KW-0808">Transferase</keyword>
<dbReference type="Gene3D" id="3.40.1280.10">
    <property type="match status" value="1"/>
</dbReference>
<accession>A0A4R2KUC3</accession>
<evidence type="ECO:0000256" key="4">
    <source>
        <dbReference type="ARBA" id="ARBA00022679"/>
    </source>
</evidence>
<dbReference type="GO" id="GO:0003723">
    <property type="term" value="F:RNA binding"/>
    <property type="evidence" value="ECO:0007669"/>
    <property type="project" value="InterPro"/>
</dbReference>
<dbReference type="Pfam" id="PF00588">
    <property type="entry name" value="SpoU_methylase"/>
    <property type="match status" value="1"/>
</dbReference>
<dbReference type="InterPro" id="IPR024915">
    <property type="entry name" value="23S_rRNA_MeTrfase_RlmB"/>
</dbReference>
<dbReference type="AlphaFoldDB" id="A0A4R2KUC3"/>
<dbReference type="GO" id="GO:0070039">
    <property type="term" value="F:rRNA (guanosine-2'-O-)-methyltransferase activity"/>
    <property type="evidence" value="ECO:0007669"/>
    <property type="project" value="UniProtKB-UniRule"/>
</dbReference>
<dbReference type="SUPFAM" id="SSF75217">
    <property type="entry name" value="alpha/beta knot"/>
    <property type="match status" value="1"/>
</dbReference>
<comment type="caution">
    <text evidence="8">The sequence shown here is derived from an EMBL/GenBank/DDBJ whole genome shotgun (WGS) entry which is preliminary data.</text>
</comment>
<dbReference type="Pfam" id="PF08032">
    <property type="entry name" value="SpoU_sub_bind"/>
    <property type="match status" value="1"/>
</dbReference>
<comment type="similarity">
    <text evidence="6">Belongs to the class IV-like SAM-binding methyltransferase superfamily. RNA methyltransferase TrmH family. RlmB subfamily.</text>
</comment>
<dbReference type="InterPro" id="IPR029028">
    <property type="entry name" value="Alpha/beta_knot_MTases"/>
</dbReference>
<gene>
    <name evidence="6" type="primary">rlmB</name>
    <name evidence="8" type="ORF">EV688_11279</name>
</gene>
<sequence>MSRVTYGIHAVDGLLRQRPGGIARLCVLKGREDRRVQALLTLAANQGVRVERLDKRALDAMAPGRHQGVAAELSAEVDRAPSTAQAWQEPDLLQVLDTAESPCLLLVLDGVTDPHNLGACLRSAEAAGAMAVVVPKDKSVGMTPTVQKVACGAAEVLPLVQVTNLARTLKALRERGVWVYGAAGEAAESLYDQDLRAPVALVLGSEGKGLRRLTREGCDALVQLPMAGSVSSLNVSVAAGVCLFEAVRQRRPTGTAGA</sequence>
<dbReference type="FunFam" id="3.40.1280.10:FF:000008">
    <property type="entry name" value="Group 3 RNA methyltransferase TrmH"/>
    <property type="match status" value="1"/>
</dbReference>
<evidence type="ECO:0000313" key="9">
    <source>
        <dbReference type="Proteomes" id="UP000294980"/>
    </source>
</evidence>
<evidence type="ECO:0000256" key="1">
    <source>
        <dbReference type="ARBA" id="ARBA00022490"/>
    </source>
</evidence>
<dbReference type="InterPro" id="IPR004441">
    <property type="entry name" value="rRNA_MeTrfase_TrmH"/>
</dbReference>
<name>A0A4R2KUC3_9GAMM</name>
<dbReference type="RefSeq" id="WP_117318782.1">
    <property type="nucleotide sequence ID" value="NZ_QQSW01000015.1"/>
</dbReference>
<feature type="binding site" evidence="6">
    <location>
        <position position="224"/>
    </location>
    <ligand>
        <name>S-adenosyl-L-methionine</name>
        <dbReference type="ChEBI" id="CHEBI:59789"/>
    </ligand>
</feature>
<dbReference type="InterPro" id="IPR013123">
    <property type="entry name" value="SpoU_subst-bd"/>
</dbReference>
<feature type="domain" description="RNA 2-O ribose methyltransferase substrate binding" evidence="7">
    <location>
        <begin position="4"/>
        <end position="79"/>
    </location>
</feature>
<dbReference type="CDD" id="cd18103">
    <property type="entry name" value="SpoU-like_RlmB"/>
    <property type="match status" value="1"/>
</dbReference>
<dbReference type="GO" id="GO:0005829">
    <property type="term" value="C:cytosol"/>
    <property type="evidence" value="ECO:0007669"/>
    <property type="project" value="TreeGrafter"/>
</dbReference>
<comment type="catalytic activity">
    <reaction evidence="6">
        <text>guanosine(2251) in 23S rRNA + S-adenosyl-L-methionine = 2'-O-methylguanosine(2251) in 23S rRNA + S-adenosyl-L-homocysteine + H(+)</text>
        <dbReference type="Rhea" id="RHEA:24140"/>
        <dbReference type="Rhea" id="RHEA-COMP:10239"/>
        <dbReference type="Rhea" id="RHEA-COMP:10241"/>
        <dbReference type="ChEBI" id="CHEBI:15378"/>
        <dbReference type="ChEBI" id="CHEBI:57856"/>
        <dbReference type="ChEBI" id="CHEBI:59789"/>
        <dbReference type="ChEBI" id="CHEBI:74269"/>
        <dbReference type="ChEBI" id="CHEBI:74445"/>
        <dbReference type="EC" id="2.1.1.185"/>
    </reaction>
</comment>
<feature type="binding site" evidence="6">
    <location>
        <position position="204"/>
    </location>
    <ligand>
        <name>S-adenosyl-L-methionine</name>
        <dbReference type="ChEBI" id="CHEBI:59789"/>
    </ligand>
</feature>
<dbReference type="OrthoDB" id="9785673at2"/>
<dbReference type="PANTHER" id="PTHR46429">
    <property type="entry name" value="23S RRNA (GUANOSINE-2'-O-)-METHYLTRANSFERASE RLMB"/>
    <property type="match status" value="1"/>
</dbReference>
<dbReference type="InterPro" id="IPR029026">
    <property type="entry name" value="tRNA_m1G_MTases_N"/>
</dbReference>
<dbReference type="EMBL" id="SLWX01000012">
    <property type="protein sequence ID" value="TCO74719.1"/>
    <property type="molecule type" value="Genomic_DNA"/>
</dbReference>